<dbReference type="AlphaFoldDB" id="A0A1F6A9H0"/>
<sequence length="144" mass="16194">MSKNKLPPRVFFNASVIIAGLNSPSGGSAKLLKYAKQKQITGIISEIIVDEVLRHWDKLKKSKSEIDKNLKMIFSSINPAPSVPEVEKWQKVVIDAGDAHVLAAAKESNSQFLVTLDQKHLLILQKKIKYFRIVSPKQLIEYLN</sequence>
<dbReference type="InterPro" id="IPR029060">
    <property type="entry name" value="PIN-like_dom_sf"/>
</dbReference>
<dbReference type="STRING" id="1798384.A3D03_04240"/>
<name>A0A1F6A9H0_9BACT</name>
<dbReference type="SUPFAM" id="SSF88723">
    <property type="entry name" value="PIN domain-like"/>
    <property type="match status" value="1"/>
</dbReference>
<proteinExistence type="predicted"/>
<comment type="caution">
    <text evidence="2">The sequence shown here is derived from an EMBL/GenBank/DDBJ whole genome shotgun (WGS) entry which is preliminary data.</text>
</comment>
<dbReference type="Pfam" id="PF13470">
    <property type="entry name" value="PIN_3"/>
    <property type="match status" value="1"/>
</dbReference>
<accession>A0A1F6A9H0</accession>
<evidence type="ECO:0000259" key="1">
    <source>
        <dbReference type="Pfam" id="PF13470"/>
    </source>
</evidence>
<organism evidence="2 3">
    <name type="scientific">Candidatus Gottesmanbacteria bacterium RIFCSPHIGHO2_02_FULL_40_13</name>
    <dbReference type="NCBI Taxonomy" id="1798384"/>
    <lineage>
        <taxon>Bacteria</taxon>
        <taxon>Candidatus Gottesmaniibacteriota</taxon>
    </lineage>
</organism>
<dbReference type="NCBIfam" id="TIGR00305">
    <property type="entry name" value="putative toxin-antitoxin system toxin component, PIN family"/>
    <property type="match status" value="1"/>
</dbReference>
<dbReference type="PANTHER" id="PTHR34610:SF3">
    <property type="entry name" value="SSL7007 PROTEIN"/>
    <property type="match status" value="1"/>
</dbReference>
<reference evidence="2 3" key="1">
    <citation type="journal article" date="2016" name="Nat. Commun.">
        <title>Thousands of microbial genomes shed light on interconnected biogeochemical processes in an aquifer system.</title>
        <authorList>
            <person name="Anantharaman K."/>
            <person name="Brown C.T."/>
            <person name="Hug L.A."/>
            <person name="Sharon I."/>
            <person name="Castelle C.J."/>
            <person name="Probst A.J."/>
            <person name="Thomas B.C."/>
            <person name="Singh A."/>
            <person name="Wilkins M.J."/>
            <person name="Karaoz U."/>
            <person name="Brodie E.L."/>
            <person name="Williams K.H."/>
            <person name="Hubbard S.S."/>
            <person name="Banfield J.F."/>
        </authorList>
    </citation>
    <scope>NUCLEOTIDE SEQUENCE [LARGE SCALE GENOMIC DNA]</scope>
</reference>
<protein>
    <submittedName>
        <fullName evidence="2">Putative toxin-antitoxin system toxin component, PIN family</fullName>
    </submittedName>
</protein>
<evidence type="ECO:0000313" key="3">
    <source>
        <dbReference type="Proteomes" id="UP000177092"/>
    </source>
</evidence>
<dbReference type="PANTHER" id="PTHR34610">
    <property type="entry name" value="SSL7007 PROTEIN"/>
    <property type="match status" value="1"/>
</dbReference>
<dbReference type="Proteomes" id="UP000177092">
    <property type="component" value="Unassembled WGS sequence"/>
</dbReference>
<dbReference type="CDD" id="cd09854">
    <property type="entry name" value="PIN_VapC-like"/>
    <property type="match status" value="1"/>
</dbReference>
<dbReference type="InterPro" id="IPR002716">
    <property type="entry name" value="PIN_dom"/>
</dbReference>
<feature type="domain" description="PIN" evidence="1">
    <location>
        <begin position="9"/>
        <end position="119"/>
    </location>
</feature>
<gene>
    <name evidence="2" type="ORF">A3D03_04240</name>
</gene>
<dbReference type="InterPro" id="IPR002850">
    <property type="entry name" value="PIN_toxin-like"/>
</dbReference>
<evidence type="ECO:0000313" key="2">
    <source>
        <dbReference type="EMBL" id="OGG20937.1"/>
    </source>
</evidence>
<dbReference type="EMBL" id="MFJN01000033">
    <property type="protein sequence ID" value="OGG20937.1"/>
    <property type="molecule type" value="Genomic_DNA"/>
</dbReference>